<dbReference type="EMBL" id="CAMKVN010022583">
    <property type="protein sequence ID" value="CAI2199873.1"/>
    <property type="molecule type" value="Genomic_DNA"/>
</dbReference>
<evidence type="ECO:0000313" key="2">
    <source>
        <dbReference type="Proteomes" id="UP001153678"/>
    </source>
</evidence>
<name>A0A9W4TC52_9GLOM</name>
<dbReference type="OrthoDB" id="2444257at2759"/>
<proteinExistence type="predicted"/>
<reference evidence="1" key="1">
    <citation type="submission" date="2022-08" db="EMBL/GenBank/DDBJ databases">
        <authorList>
            <person name="Kallberg Y."/>
            <person name="Tangrot J."/>
            <person name="Rosling A."/>
        </authorList>
    </citation>
    <scope>NUCLEOTIDE SEQUENCE</scope>
    <source>
        <strain evidence="1">Wild A</strain>
    </source>
</reference>
<organism evidence="1 2">
    <name type="scientific">Funneliformis geosporum</name>
    <dbReference type="NCBI Taxonomy" id="1117311"/>
    <lineage>
        <taxon>Eukaryota</taxon>
        <taxon>Fungi</taxon>
        <taxon>Fungi incertae sedis</taxon>
        <taxon>Mucoromycota</taxon>
        <taxon>Glomeromycotina</taxon>
        <taxon>Glomeromycetes</taxon>
        <taxon>Glomerales</taxon>
        <taxon>Glomeraceae</taxon>
        <taxon>Funneliformis</taxon>
    </lineage>
</organism>
<comment type="caution">
    <text evidence="1">The sequence shown here is derived from an EMBL/GenBank/DDBJ whole genome shotgun (WGS) entry which is preliminary data.</text>
</comment>
<protein>
    <submittedName>
        <fullName evidence="1">18247_t:CDS:1</fullName>
    </submittedName>
</protein>
<accession>A0A9W4TC52</accession>
<feature type="non-terminal residue" evidence="1">
    <location>
        <position position="1"/>
    </location>
</feature>
<evidence type="ECO:0000313" key="1">
    <source>
        <dbReference type="EMBL" id="CAI2199873.1"/>
    </source>
</evidence>
<keyword evidence="2" id="KW-1185">Reference proteome</keyword>
<gene>
    <name evidence="1" type="ORF">FWILDA_LOCUS19289</name>
</gene>
<dbReference type="Proteomes" id="UP001153678">
    <property type="component" value="Unassembled WGS sequence"/>
</dbReference>
<sequence length="135" mass="16068">DVIKKLAYEIFYEHKQLSEQQIKERFKEKLDSDEHYVDFLQKSNERGLTFDELWNRKMYSSISTKELKKICDRHLPIDPEDVQADTYISLIIKSIFTVEKELIQLNGFGFMITDTEMDSDVYDHYSAVYLPSNQL</sequence>
<feature type="non-terminal residue" evidence="1">
    <location>
        <position position="135"/>
    </location>
</feature>
<dbReference type="AlphaFoldDB" id="A0A9W4TC52"/>